<dbReference type="RefSeq" id="WP_243407510.1">
    <property type="nucleotide sequence ID" value="NZ_FZMO01000136.1"/>
</dbReference>
<gene>
    <name evidence="2" type="ORF">FRACA_2200020</name>
</gene>
<keyword evidence="1" id="KW-0812">Transmembrane</keyword>
<keyword evidence="3" id="KW-1185">Reference proteome</keyword>
<protein>
    <submittedName>
        <fullName evidence="2">Uncharacterized protein</fullName>
    </submittedName>
</protein>
<evidence type="ECO:0000313" key="3">
    <source>
        <dbReference type="Proteomes" id="UP000234331"/>
    </source>
</evidence>
<dbReference type="EMBL" id="FZMO01000136">
    <property type="protein sequence ID" value="SNQ48126.1"/>
    <property type="molecule type" value="Genomic_DNA"/>
</dbReference>
<dbReference type="AlphaFoldDB" id="A0A2I2KR58"/>
<reference evidence="2 3" key="1">
    <citation type="submission" date="2017-06" db="EMBL/GenBank/DDBJ databases">
        <authorList>
            <person name="Kim H.J."/>
            <person name="Triplett B.A."/>
        </authorList>
    </citation>
    <scope>NUCLEOTIDE SEQUENCE [LARGE SCALE GENOMIC DNA]</scope>
    <source>
        <strain evidence="2">FRACA_ARgP5</strain>
    </source>
</reference>
<accession>A0A2I2KR58</accession>
<name>A0A2I2KR58_9ACTN</name>
<organism evidence="2 3">
    <name type="scientific">Frankia canadensis</name>
    <dbReference type="NCBI Taxonomy" id="1836972"/>
    <lineage>
        <taxon>Bacteria</taxon>
        <taxon>Bacillati</taxon>
        <taxon>Actinomycetota</taxon>
        <taxon>Actinomycetes</taxon>
        <taxon>Frankiales</taxon>
        <taxon>Frankiaceae</taxon>
        <taxon>Frankia</taxon>
    </lineage>
</organism>
<evidence type="ECO:0000256" key="1">
    <source>
        <dbReference type="SAM" id="Phobius"/>
    </source>
</evidence>
<proteinExistence type="predicted"/>
<keyword evidence="1" id="KW-0472">Membrane</keyword>
<sequence>MTFNPTPVVVAPAMVGGPEMTRIVLLIGAVIVVAMVSPRMRVRTLIPVACVLLGLALAPDGVVPTLENAVRAVGAFLRTLPIGVLKG</sequence>
<evidence type="ECO:0000313" key="2">
    <source>
        <dbReference type="EMBL" id="SNQ48126.1"/>
    </source>
</evidence>
<feature type="transmembrane region" description="Helical" evidence="1">
    <location>
        <begin position="20"/>
        <end position="37"/>
    </location>
</feature>
<dbReference type="Proteomes" id="UP000234331">
    <property type="component" value="Unassembled WGS sequence"/>
</dbReference>
<keyword evidence="1" id="KW-1133">Transmembrane helix</keyword>